<dbReference type="InterPro" id="IPR001173">
    <property type="entry name" value="Glyco_trans_2-like"/>
</dbReference>
<dbReference type="Gene3D" id="3.90.550.10">
    <property type="entry name" value="Spore Coat Polysaccharide Biosynthesis Protein SpsA, Chain A"/>
    <property type="match status" value="1"/>
</dbReference>
<keyword evidence="1" id="KW-0812">Transmembrane</keyword>
<keyword evidence="4" id="KW-1185">Reference proteome</keyword>
<protein>
    <submittedName>
        <fullName evidence="3">Succinoglycan biosynthesis protein exoa</fullName>
    </submittedName>
</protein>
<dbReference type="Proteomes" id="UP000652354">
    <property type="component" value="Unassembled WGS sequence"/>
</dbReference>
<dbReference type="CDD" id="cd02525">
    <property type="entry name" value="Succinoglycan_BP_ExoA"/>
    <property type="match status" value="1"/>
</dbReference>
<organism evidence="3 4">
    <name type="scientific">Demequina activiva</name>
    <dbReference type="NCBI Taxonomy" id="1582364"/>
    <lineage>
        <taxon>Bacteria</taxon>
        <taxon>Bacillati</taxon>
        <taxon>Actinomycetota</taxon>
        <taxon>Actinomycetes</taxon>
        <taxon>Micrococcales</taxon>
        <taxon>Demequinaceae</taxon>
        <taxon>Demequina</taxon>
    </lineage>
</organism>
<keyword evidence="1" id="KW-1133">Transmembrane helix</keyword>
<proteinExistence type="predicted"/>
<evidence type="ECO:0000313" key="4">
    <source>
        <dbReference type="Proteomes" id="UP000652354"/>
    </source>
</evidence>
<gene>
    <name evidence="3" type="primary">exoA</name>
    <name evidence="3" type="ORF">Dac01nite_21360</name>
</gene>
<dbReference type="AlphaFoldDB" id="A0A919Q3I1"/>
<dbReference type="Pfam" id="PF00535">
    <property type="entry name" value="Glycos_transf_2"/>
    <property type="match status" value="1"/>
</dbReference>
<reference evidence="3" key="1">
    <citation type="submission" date="2021-01" db="EMBL/GenBank/DDBJ databases">
        <title>Whole genome shotgun sequence of Demequina activiva NBRC 110675.</title>
        <authorList>
            <person name="Komaki H."/>
            <person name="Tamura T."/>
        </authorList>
    </citation>
    <scope>NUCLEOTIDE SEQUENCE</scope>
    <source>
        <strain evidence="3">NBRC 110675</strain>
    </source>
</reference>
<evidence type="ECO:0000313" key="3">
    <source>
        <dbReference type="EMBL" id="GIG55384.1"/>
    </source>
</evidence>
<dbReference type="InterPro" id="IPR029044">
    <property type="entry name" value="Nucleotide-diphossugar_trans"/>
</dbReference>
<dbReference type="InterPro" id="IPR050834">
    <property type="entry name" value="Glycosyltransf_2"/>
</dbReference>
<name>A0A919Q3I1_9MICO</name>
<sequence length="331" mass="35015">MIDMPALPELPPVSVVMPVRNEARALEDAVRAVLETGYAGDVEVVIAVGPSTDGTEDIAASLARDPRVTVVDNPSGRTPQALNLAIAASSHDVVVRMDGHAHMPTGYLALAVDALRRTGAANVGGRMVPTATEPFAQAVAVAMASRVGLGGAGHRQGGVEGPADSVYLGSFRRAALADVEGYDEHFVRAQDWELNRRLREAGHEVWFVPDMAVPYTPRSTWRALARQFFTSGQWRREVVRRHPGTRSARYLAAPVATVAVAISLISGTVLAVAGSAWALLAFAPAAAYFVGVLGASALLLPRTGVPAALRMPLVLPTMHLAWGLGFLRGVR</sequence>
<evidence type="ECO:0000259" key="2">
    <source>
        <dbReference type="Pfam" id="PF00535"/>
    </source>
</evidence>
<dbReference type="EMBL" id="BONR01000005">
    <property type="protein sequence ID" value="GIG55384.1"/>
    <property type="molecule type" value="Genomic_DNA"/>
</dbReference>
<dbReference type="PANTHER" id="PTHR43685:SF2">
    <property type="entry name" value="GLYCOSYLTRANSFERASE 2-LIKE DOMAIN-CONTAINING PROTEIN"/>
    <property type="match status" value="1"/>
</dbReference>
<accession>A0A919Q3I1</accession>
<dbReference type="SUPFAM" id="SSF53448">
    <property type="entry name" value="Nucleotide-diphospho-sugar transferases"/>
    <property type="match status" value="1"/>
</dbReference>
<feature type="transmembrane region" description="Helical" evidence="1">
    <location>
        <begin position="307"/>
        <end position="327"/>
    </location>
</feature>
<comment type="caution">
    <text evidence="3">The sequence shown here is derived from an EMBL/GenBank/DDBJ whole genome shotgun (WGS) entry which is preliminary data.</text>
</comment>
<feature type="transmembrane region" description="Helical" evidence="1">
    <location>
        <begin position="250"/>
        <end position="273"/>
    </location>
</feature>
<feature type="transmembrane region" description="Helical" evidence="1">
    <location>
        <begin position="279"/>
        <end position="300"/>
    </location>
</feature>
<evidence type="ECO:0000256" key="1">
    <source>
        <dbReference type="SAM" id="Phobius"/>
    </source>
</evidence>
<feature type="domain" description="Glycosyltransferase 2-like" evidence="2">
    <location>
        <begin position="14"/>
        <end position="130"/>
    </location>
</feature>
<dbReference type="PANTHER" id="PTHR43685">
    <property type="entry name" value="GLYCOSYLTRANSFERASE"/>
    <property type="match status" value="1"/>
</dbReference>
<keyword evidence="1" id="KW-0472">Membrane</keyword>